<dbReference type="SUPFAM" id="SSF50475">
    <property type="entry name" value="FMN-binding split barrel"/>
    <property type="match status" value="1"/>
</dbReference>
<evidence type="ECO:0000313" key="4">
    <source>
        <dbReference type="EMBL" id="KMS54072.1"/>
    </source>
</evidence>
<evidence type="ECO:0000259" key="3">
    <source>
        <dbReference type="SMART" id="SM00903"/>
    </source>
</evidence>
<dbReference type="EMBL" id="JACT01000004">
    <property type="protein sequence ID" value="KMS54072.1"/>
    <property type="molecule type" value="Genomic_DNA"/>
</dbReference>
<dbReference type="GO" id="GO:0010181">
    <property type="term" value="F:FMN binding"/>
    <property type="evidence" value="ECO:0007669"/>
    <property type="project" value="InterPro"/>
</dbReference>
<dbReference type="GO" id="GO:0004497">
    <property type="term" value="F:monooxygenase activity"/>
    <property type="evidence" value="ECO:0007669"/>
    <property type="project" value="UniProtKB-KW"/>
</dbReference>
<reference evidence="4 5" key="1">
    <citation type="journal article" date="2015" name="G3 (Bethesda)">
        <title>Insights into Ongoing Evolution of the Hexachlorocyclohexane Catabolic Pathway from Comparative Genomics of Ten Sphingomonadaceae Strains.</title>
        <authorList>
            <person name="Pearce S.L."/>
            <person name="Oakeshott J.G."/>
            <person name="Pandey G."/>
        </authorList>
    </citation>
    <scope>NUCLEOTIDE SEQUENCE [LARGE SCALE GENOMIC DNA]</scope>
    <source>
        <strain evidence="4 5">LL01</strain>
    </source>
</reference>
<evidence type="ECO:0000256" key="2">
    <source>
        <dbReference type="ARBA" id="ARBA00023002"/>
    </source>
</evidence>
<keyword evidence="2" id="KW-0560">Oxidoreductase</keyword>
<comment type="similarity">
    <text evidence="1">Belongs to the non-flavoprotein flavin reductase family.</text>
</comment>
<keyword evidence="5" id="KW-1185">Reference proteome</keyword>
<dbReference type="STRING" id="1420583.V473_17900"/>
<protein>
    <submittedName>
        <fullName evidence="4">Monooxygenase</fullName>
    </submittedName>
</protein>
<gene>
    <name evidence="4" type="ORF">V473_17900</name>
</gene>
<accession>A0A0J7XQX8</accession>
<dbReference type="InterPro" id="IPR012349">
    <property type="entry name" value="Split_barrel_FMN-bd"/>
</dbReference>
<evidence type="ECO:0000256" key="1">
    <source>
        <dbReference type="ARBA" id="ARBA00008898"/>
    </source>
</evidence>
<keyword evidence="4" id="KW-0503">Monooxygenase</keyword>
<dbReference type="PATRIC" id="fig|1420583.3.peg.3391"/>
<dbReference type="Proteomes" id="UP000052232">
    <property type="component" value="Unassembled WGS sequence"/>
</dbReference>
<dbReference type="PANTHER" id="PTHR30466:SF11">
    <property type="entry name" value="FLAVIN-DEPENDENT MONOOXYGENASE, REDUCTASE SUBUNIT HSAB"/>
    <property type="match status" value="1"/>
</dbReference>
<organism evidence="4 5">
    <name type="scientific">Sphingobium cupriresistens LL01</name>
    <dbReference type="NCBI Taxonomy" id="1420583"/>
    <lineage>
        <taxon>Bacteria</taxon>
        <taxon>Pseudomonadati</taxon>
        <taxon>Pseudomonadota</taxon>
        <taxon>Alphaproteobacteria</taxon>
        <taxon>Sphingomonadales</taxon>
        <taxon>Sphingomonadaceae</taxon>
        <taxon>Sphingobium</taxon>
    </lineage>
</organism>
<proteinExistence type="inferred from homology"/>
<dbReference type="InterPro" id="IPR002563">
    <property type="entry name" value="Flavin_Rdtase-like_dom"/>
</dbReference>
<feature type="domain" description="Flavin reductase like" evidence="3">
    <location>
        <begin position="15"/>
        <end position="159"/>
    </location>
</feature>
<evidence type="ECO:0000313" key="5">
    <source>
        <dbReference type="Proteomes" id="UP000052232"/>
    </source>
</evidence>
<dbReference type="GO" id="GO:0042602">
    <property type="term" value="F:riboflavin reductase (NADPH) activity"/>
    <property type="evidence" value="ECO:0007669"/>
    <property type="project" value="TreeGrafter"/>
</dbReference>
<dbReference type="Gene3D" id="2.30.110.10">
    <property type="entry name" value="Electron Transport, Fmn-binding Protein, Chain A"/>
    <property type="match status" value="1"/>
</dbReference>
<sequence>MSVASFDSATFRRVLGHYPTGVCVVTAVEADGTPAAMVVGSFTSVSLEPPLVAFFPAKSSTSWPRIQAVGKFCVNVLASDQKPLCRQIAGPGPDKFAGIAHRVSANGSPILDDVVAWIDCTLDAVHEAGDHDIALGRVVALEVDRPGSPLLFFQGNYGEFSLLE</sequence>
<comment type="caution">
    <text evidence="4">The sequence shown here is derived from an EMBL/GenBank/DDBJ whole genome shotgun (WGS) entry which is preliminary data.</text>
</comment>
<dbReference type="RefSeq" id="WP_066607163.1">
    <property type="nucleotide sequence ID" value="NZ_KQ130435.1"/>
</dbReference>
<name>A0A0J7XQX8_9SPHN</name>
<dbReference type="InterPro" id="IPR050268">
    <property type="entry name" value="NADH-dep_flavin_reductase"/>
</dbReference>
<dbReference type="PANTHER" id="PTHR30466">
    <property type="entry name" value="FLAVIN REDUCTASE"/>
    <property type="match status" value="1"/>
</dbReference>
<dbReference type="SMART" id="SM00903">
    <property type="entry name" value="Flavin_Reduct"/>
    <property type="match status" value="1"/>
</dbReference>
<dbReference type="AlphaFoldDB" id="A0A0J7XQX8"/>
<dbReference type="Pfam" id="PF01613">
    <property type="entry name" value="Flavin_Reduct"/>
    <property type="match status" value="1"/>
</dbReference>